<keyword evidence="12" id="KW-1185">Reference proteome</keyword>
<keyword evidence="6" id="KW-0862">Zinc</keyword>
<keyword evidence="7" id="KW-0391">Immunity</keyword>
<feature type="region of interest" description="Disordered" evidence="9">
    <location>
        <begin position="158"/>
        <end position="180"/>
    </location>
</feature>
<keyword evidence="8" id="KW-0175">Coiled coil</keyword>
<dbReference type="InterPro" id="IPR041679">
    <property type="entry name" value="DNA2/NAM7-like_C"/>
</dbReference>
<comment type="caution">
    <text evidence="11">The sequence shown here is derived from an EMBL/GenBank/DDBJ whole genome shotgun (WGS) entry which is preliminary data.</text>
</comment>
<dbReference type="GO" id="GO:0005737">
    <property type="term" value="C:cytoplasm"/>
    <property type="evidence" value="ECO:0007669"/>
    <property type="project" value="UniProtKB-SubCell"/>
</dbReference>
<evidence type="ECO:0000256" key="1">
    <source>
        <dbReference type="ARBA" id="ARBA00004496"/>
    </source>
</evidence>
<dbReference type="InterPro" id="IPR000967">
    <property type="entry name" value="Znf_NFX1"/>
</dbReference>
<keyword evidence="2" id="KW-0963">Cytoplasm</keyword>
<evidence type="ECO:0000256" key="3">
    <source>
        <dbReference type="ARBA" id="ARBA00022723"/>
    </source>
</evidence>
<evidence type="ECO:0000256" key="4">
    <source>
        <dbReference type="ARBA" id="ARBA00022737"/>
    </source>
</evidence>
<dbReference type="CDD" id="cd18808">
    <property type="entry name" value="SF1_C_Upf1"/>
    <property type="match status" value="1"/>
</dbReference>
<dbReference type="Proteomes" id="UP001231518">
    <property type="component" value="Chromosome 16"/>
</dbReference>
<dbReference type="FunFam" id="3.40.50.300:FF:000742">
    <property type="entry name" value="NFX1-type zinc finger-containing protein 1"/>
    <property type="match status" value="1"/>
</dbReference>
<evidence type="ECO:0000259" key="10">
    <source>
        <dbReference type="PROSITE" id="PS51981"/>
    </source>
</evidence>
<dbReference type="Pfam" id="PF13086">
    <property type="entry name" value="AAA_11"/>
    <property type="match status" value="2"/>
</dbReference>
<dbReference type="SUPFAM" id="SSF52540">
    <property type="entry name" value="P-loop containing nucleoside triphosphate hydrolases"/>
    <property type="match status" value="1"/>
</dbReference>
<dbReference type="PANTHER" id="PTHR10887:SF341">
    <property type="entry name" value="NFX1-TYPE ZINC FINGER-CONTAINING PROTEIN 1"/>
    <property type="match status" value="1"/>
</dbReference>
<dbReference type="GO" id="GO:0002376">
    <property type="term" value="P:immune system process"/>
    <property type="evidence" value="ECO:0007669"/>
    <property type="project" value="UniProtKB-KW"/>
</dbReference>
<dbReference type="InterPro" id="IPR057373">
    <property type="entry name" value="ZNFX1"/>
</dbReference>
<feature type="coiled-coil region" evidence="8">
    <location>
        <begin position="1886"/>
        <end position="1913"/>
    </location>
</feature>
<dbReference type="InterPro" id="IPR027417">
    <property type="entry name" value="P-loop_NTPase"/>
</dbReference>
<reference evidence="11" key="1">
    <citation type="submission" date="2023-03" db="EMBL/GenBank/DDBJ databases">
        <title>Chromosome-level genomes of two armyworms, Mythimna separata and Mythimna loreyi, provide insights into the biosynthesis and reception of sex pheromones.</title>
        <authorList>
            <person name="Zhao H."/>
        </authorList>
    </citation>
    <scope>NUCLEOTIDE SEQUENCE</scope>
    <source>
        <strain evidence="11">BeijingLab</strain>
        <tissue evidence="11">Pupa</tissue>
    </source>
</reference>
<evidence type="ECO:0000256" key="8">
    <source>
        <dbReference type="SAM" id="Coils"/>
    </source>
</evidence>
<dbReference type="PROSITE" id="PS51981">
    <property type="entry name" value="ZF_RZ"/>
    <property type="match status" value="1"/>
</dbReference>
<keyword evidence="4" id="KW-0677">Repeat</keyword>
<feature type="compositionally biased region" description="Polar residues" evidence="9">
    <location>
        <begin position="101"/>
        <end position="114"/>
    </location>
</feature>
<feature type="region of interest" description="Disordered" evidence="9">
    <location>
        <begin position="1"/>
        <end position="30"/>
    </location>
</feature>
<feature type="region of interest" description="Disordered" evidence="9">
    <location>
        <begin position="64"/>
        <end position="114"/>
    </location>
</feature>
<feature type="compositionally biased region" description="Basic and acidic residues" evidence="9">
    <location>
        <begin position="161"/>
        <end position="172"/>
    </location>
</feature>
<protein>
    <recommendedName>
        <fullName evidence="10">RZ-type domain-containing protein</fullName>
    </recommendedName>
</protein>
<dbReference type="GO" id="GO:0031048">
    <property type="term" value="P:regulatory ncRNA-mediated heterochromatin formation"/>
    <property type="evidence" value="ECO:0007669"/>
    <property type="project" value="TreeGrafter"/>
</dbReference>
<dbReference type="SMART" id="SM00438">
    <property type="entry name" value="ZnF_NFX"/>
    <property type="match status" value="9"/>
</dbReference>
<dbReference type="InterPro" id="IPR047187">
    <property type="entry name" value="SF1_C_Upf1"/>
</dbReference>
<name>A0AAD7YYN9_MYTSE</name>
<evidence type="ECO:0000256" key="7">
    <source>
        <dbReference type="ARBA" id="ARBA00022859"/>
    </source>
</evidence>
<evidence type="ECO:0000313" key="12">
    <source>
        <dbReference type="Proteomes" id="UP001231518"/>
    </source>
</evidence>
<dbReference type="InterPro" id="IPR045055">
    <property type="entry name" value="DNA2/NAM7-like"/>
</dbReference>
<dbReference type="PANTHER" id="PTHR10887">
    <property type="entry name" value="DNA2/NAM7 HELICASE FAMILY"/>
    <property type="match status" value="1"/>
</dbReference>
<keyword evidence="3" id="KW-0479">Metal-binding</keyword>
<dbReference type="Pfam" id="PF25396">
    <property type="entry name" value="ZNFX1"/>
    <property type="match status" value="1"/>
</dbReference>
<feature type="compositionally biased region" description="Polar residues" evidence="9">
    <location>
        <begin position="73"/>
        <end position="94"/>
    </location>
</feature>
<feature type="domain" description="RZ-type" evidence="10">
    <location>
        <begin position="2071"/>
        <end position="2140"/>
    </location>
</feature>
<comment type="subcellular location">
    <subcellularLocation>
        <location evidence="1">Cytoplasm</location>
    </subcellularLocation>
</comment>
<dbReference type="GO" id="GO:0031380">
    <property type="term" value="C:nuclear RNA-directed RNA polymerase complex"/>
    <property type="evidence" value="ECO:0007669"/>
    <property type="project" value="TreeGrafter"/>
</dbReference>
<dbReference type="Pfam" id="PF20173">
    <property type="entry name" value="ZnF_RZ-type"/>
    <property type="match status" value="1"/>
</dbReference>
<evidence type="ECO:0000256" key="5">
    <source>
        <dbReference type="ARBA" id="ARBA00022771"/>
    </source>
</evidence>
<evidence type="ECO:0000256" key="9">
    <source>
        <dbReference type="SAM" id="MobiDB-lite"/>
    </source>
</evidence>
<dbReference type="EMBL" id="JARGEI010000005">
    <property type="protein sequence ID" value="KAJ8731482.1"/>
    <property type="molecule type" value="Genomic_DNA"/>
</dbReference>
<evidence type="ECO:0000313" key="11">
    <source>
        <dbReference type="EMBL" id="KAJ8731482.1"/>
    </source>
</evidence>
<evidence type="ECO:0000256" key="6">
    <source>
        <dbReference type="ARBA" id="ARBA00022833"/>
    </source>
</evidence>
<proteinExistence type="predicted"/>
<keyword evidence="5" id="KW-0863">Zinc-finger</keyword>
<dbReference type="InterPro" id="IPR041677">
    <property type="entry name" value="DNA2/NAM7_AAA_11"/>
</dbReference>
<evidence type="ECO:0000256" key="2">
    <source>
        <dbReference type="ARBA" id="ARBA00022490"/>
    </source>
</evidence>
<organism evidence="11 12">
    <name type="scientific">Mythimna separata</name>
    <name type="common">Oriental armyworm</name>
    <name type="synonym">Pseudaletia separata</name>
    <dbReference type="NCBI Taxonomy" id="271217"/>
    <lineage>
        <taxon>Eukaryota</taxon>
        <taxon>Metazoa</taxon>
        <taxon>Ecdysozoa</taxon>
        <taxon>Arthropoda</taxon>
        <taxon>Hexapoda</taxon>
        <taxon>Insecta</taxon>
        <taxon>Pterygota</taxon>
        <taxon>Neoptera</taxon>
        <taxon>Endopterygota</taxon>
        <taxon>Lepidoptera</taxon>
        <taxon>Glossata</taxon>
        <taxon>Ditrysia</taxon>
        <taxon>Noctuoidea</taxon>
        <taxon>Noctuidae</taxon>
        <taxon>Noctuinae</taxon>
        <taxon>Hadenini</taxon>
        <taxon>Mythimna</taxon>
    </lineage>
</organism>
<sequence>MDDDGPEPGPSWKNRPAYGVRTNHGNNIRRVANDVNRNHGRYVPAMHSQNRQNLQQVNNMLRQNSQHPHRPLRQNNQTRQNNHGTNNMLRQNSQHPHRPLRQTSQTRQNTTPMRLNNQNRQVFNEDNRPMRQARQNFQEGNRLRRYDSDPAMQQNFGMHYQNDDRGRGDMRGGRGHHVRSRRDNDRIRFLGFRTLEEISQAEEKDVLQKLNEKREGFMNVINSPNTDKLDFFVLLIGILSKVTQSPFVELKSKLILDVCNSEFITYLKNYLMDLPYADESTRYANSLYWKNQSEFWDNFIRFFADIVETSPALALKKCRALIDIVTKTCLESLKEKKDGFVLSEDKVLKLDEIRQKMVTYEDRYQSEGRRMMMRGHMQDEQMQQPPENFRELSVVPTKDDLLGSTPFLRPNIVEGGYQDVEHYLDVQFRLLREDCFGPFRDGIKQFMDNPNKKKYDHVRIFHNVRFLCPYVDNLKVGAIVQIDMKRHRNFYKINWGHNKRFIFGSLVLFTKDNCDTFMAATILHRDVNLLSTGKIPVSVIDTNLDNSIYNEETYTMIESEVYFEPYYHVLKVLQEPSFPQHLAMQQYIVKVDAASTHPAYLSDNTEFIIYNDKELNEIEEVQYLFDNMAVDSDDEDLNIDRRRIHLRFKVLQRETWPTADELKFNDSQYEAYRLALTHEFAVIQGPPGTGKTFIGIKVAKALLHNVKSNGHCLMLIICYTNHALDQFLEAISQITKSIVRIGGQSRNKAMDQFNLTNLRRQSLPGSLRGTHNFFIVQKNQLRKSIQGLQIALKTLDILNNGVLSYHFLMNEGDYPDLEHLEAYYKNRGIRVKDPLEYWLFEIVIAYESEYEREFDDCLLYYNNLLNTEEDFDEKRTEMILDDEKAMHDQKDLDVLVAYKASFLVSNVKAEIKKLVSIYNETEDPNKRYQLQMAIQELDARINLFNDMVTNRNLEVHLQINTDTNFSLIPVQNRWCMYFTWTRRIMNEVKEEAATLQESVAPLIAAYDEARMMMDLQLLKHQRIKVVGMTTSGAARMRKLLQAIAPKIVIVEEAAEVLEQHIITSLTKDCQHFILIGDHQQLRPSASHIKLAKRYNIEVSLFERMITNGIHSRRLNVQHRMRPEIAALISPHIYPDLANHPSVEGFKNVPGIEKNLYFFTHDYREETQLDSNSKANHKEADMTLALANYLMQQGYTADDITILAAYSGQMFYMRKERQNYAGLKHVKITVVDNYQGEESKIIILSLVRNNEENIIGFLGTDNRVCVALSRAKEGFYIFGNIEMLKTAKSGLWSKIATTLENNGSLGSTLILKCQNHPDQVTTISTPEDFNKIPPEGGCYEKCNYQYHCGHKCQLYCHGYDREHINTLCTMKCERVLCDLGHECPLKCSADCQPCKVLVQKTLPCGHDMDIFCHRDPEDPKNKCLTKVEVTLPNCGHTAEKGCYQDIKQVKCFTRCVYRLEECGHVCSRYCHVKDDPNHEKYECYKPCARAKAGCVAELIGDRGDHQCRKTCHEKCDDCNVQVKKKRSNCKHVEKVACSKSPDTTPCNKNCARTMPCGHFCKKKCCEPCGDCKQLVDKVIMECLHKIKLPCNQSPSHELCQEKCKRPLPCGHPCTDRCGAVCDPSKCTKPVSVEVLSPCGHKVKLPCNVSTSFAKGEVGREQLAQYCRAACGATLACQHVCAGTCAACAQGRLHQPCTQTCNQNNICGHQCQEPCNQICPPCKMPCEVRCQHSQCKKLCGEPCTPCQESCSRRCAHGACERRCDEPCARRPCDERCPRRRPCGHMCRGLCGEPCPDICQLCSPDDFPTDFLGDPYEETDKFIVLQDCNHIMEVDSMDSLMMGDQENIQIRKCPYCRKAIINTNRYKDTVNKMFKNDINPIKLRVYGTNEAIRMKLKELQRNVDRFAAEYAIYLQDYMKTMFSSFTMLVKTQKKVSLLQVEMECVYLNIFEMIVECWKNYRTQKPPTDTLNDELQTHIKTLLGVLKIKSKSKIPIKISEQQQNDVGNEIKRLNVMVQLSNLLHIASSIKGDPKVTQQVETTKGVVFSLSVFNEDKAIESLKQLQLVIKTSNTAVTKYEREMVVKAIGLKAGHWYKCPNGHFYCIGNCGQANGMGKCPDCGAAIGGVRYQLTAGNSRAPELERM</sequence>
<dbReference type="Pfam" id="PF13087">
    <property type="entry name" value="AAA_12"/>
    <property type="match status" value="1"/>
</dbReference>
<dbReference type="GO" id="GO:0004386">
    <property type="term" value="F:helicase activity"/>
    <property type="evidence" value="ECO:0007669"/>
    <property type="project" value="InterPro"/>
</dbReference>
<dbReference type="GO" id="GO:0008270">
    <property type="term" value="F:zinc ion binding"/>
    <property type="evidence" value="ECO:0007669"/>
    <property type="project" value="UniProtKB-KW"/>
</dbReference>
<dbReference type="InterPro" id="IPR046439">
    <property type="entry name" value="ZF_RZ_dom"/>
</dbReference>
<dbReference type="Gene3D" id="3.40.50.300">
    <property type="entry name" value="P-loop containing nucleotide triphosphate hydrolases"/>
    <property type="match status" value="3"/>
</dbReference>
<accession>A0AAD7YYN9</accession>
<gene>
    <name evidence="11" type="ORF">PYW07_004646</name>
</gene>